<proteinExistence type="inferred from homology"/>
<reference evidence="8" key="1">
    <citation type="journal article" date="2019" name="Int. J. Syst. Evol. Microbiol.">
        <title>The Global Catalogue of Microorganisms (GCM) 10K type strain sequencing project: providing services to taxonomists for standard genome sequencing and annotation.</title>
        <authorList>
            <consortium name="The Broad Institute Genomics Platform"/>
            <consortium name="The Broad Institute Genome Sequencing Center for Infectious Disease"/>
            <person name="Wu L."/>
            <person name="Ma J."/>
        </authorList>
    </citation>
    <scope>NUCLEOTIDE SEQUENCE [LARGE SCALE GENOMIC DNA]</scope>
    <source>
        <strain evidence="8">JCM 17906</strain>
    </source>
</reference>
<dbReference type="EC" id="5.4.99.12" evidence="4"/>
<dbReference type="InterPro" id="IPR020097">
    <property type="entry name" value="PsdUridine_synth_TruA_a/b_dom"/>
</dbReference>
<feature type="domain" description="Pseudouridine synthase I TruA alpha/beta" evidence="6">
    <location>
        <begin position="155"/>
        <end position="256"/>
    </location>
</feature>
<comment type="caution">
    <text evidence="7">The sequence shown here is derived from an EMBL/GenBank/DDBJ whole genome shotgun (WGS) entry which is preliminary data.</text>
</comment>
<accession>A0ABP8RUN7</accession>
<feature type="binding site" evidence="4">
    <location>
        <position position="121"/>
    </location>
    <ligand>
        <name>substrate</name>
    </ligand>
</feature>
<dbReference type="PANTHER" id="PTHR11142:SF0">
    <property type="entry name" value="TRNA PSEUDOURIDINE SYNTHASE-LIKE 1"/>
    <property type="match status" value="1"/>
</dbReference>
<dbReference type="HAMAP" id="MF_00171">
    <property type="entry name" value="TruA"/>
    <property type="match status" value="1"/>
</dbReference>
<comment type="subunit">
    <text evidence="4">Homodimer.</text>
</comment>
<keyword evidence="2 4" id="KW-0819">tRNA processing</keyword>
<evidence type="ECO:0000256" key="3">
    <source>
        <dbReference type="ARBA" id="ARBA00023235"/>
    </source>
</evidence>
<feature type="active site" description="Nucleophile" evidence="4">
    <location>
        <position position="63"/>
    </location>
</feature>
<dbReference type="NCBIfam" id="TIGR00071">
    <property type="entry name" value="hisT_truA"/>
    <property type="match status" value="1"/>
</dbReference>
<comment type="similarity">
    <text evidence="1 4 5">Belongs to the tRNA pseudouridine synthase TruA family.</text>
</comment>
<evidence type="ECO:0000259" key="6">
    <source>
        <dbReference type="Pfam" id="PF01416"/>
    </source>
</evidence>
<comment type="caution">
    <text evidence="4">Lacks conserved residue(s) required for the propagation of feature annotation.</text>
</comment>
<dbReference type="Gene3D" id="3.30.70.660">
    <property type="entry name" value="Pseudouridine synthase I, catalytic domain, C-terminal subdomain"/>
    <property type="match status" value="1"/>
</dbReference>
<evidence type="ECO:0000256" key="4">
    <source>
        <dbReference type="HAMAP-Rule" id="MF_00171"/>
    </source>
</evidence>
<dbReference type="PIRSF" id="PIRSF001430">
    <property type="entry name" value="tRNA_psdUrid_synth"/>
    <property type="match status" value="1"/>
</dbReference>
<evidence type="ECO:0000313" key="7">
    <source>
        <dbReference type="EMBL" id="GAA4548022.1"/>
    </source>
</evidence>
<dbReference type="Gene3D" id="3.30.70.580">
    <property type="entry name" value="Pseudouridine synthase I, catalytic domain, N-terminal subdomain"/>
    <property type="match status" value="1"/>
</dbReference>
<dbReference type="InterPro" id="IPR020094">
    <property type="entry name" value="TruA/RsuA/RluB/E/F_N"/>
</dbReference>
<dbReference type="Proteomes" id="UP001501598">
    <property type="component" value="Unassembled WGS sequence"/>
</dbReference>
<feature type="domain" description="Pseudouridine synthase I TruA alpha/beta" evidence="6">
    <location>
        <begin position="20"/>
        <end position="114"/>
    </location>
</feature>
<gene>
    <name evidence="4 7" type="primary">truA</name>
    <name evidence="7" type="ORF">GCM10023175_33480</name>
</gene>
<evidence type="ECO:0000313" key="8">
    <source>
        <dbReference type="Proteomes" id="UP001501598"/>
    </source>
</evidence>
<keyword evidence="3 4" id="KW-0413">Isomerase</keyword>
<name>A0ABP8RUN7_9PSEU</name>
<dbReference type="SUPFAM" id="SSF55120">
    <property type="entry name" value="Pseudouridine synthase"/>
    <property type="match status" value="1"/>
</dbReference>
<dbReference type="CDD" id="cd02570">
    <property type="entry name" value="PseudoU_synth_EcTruA"/>
    <property type="match status" value="1"/>
</dbReference>
<organism evidence="7 8">
    <name type="scientific">Pseudonocardia xishanensis</name>
    <dbReference type="NCBI Taxonomy" id="630995"/>
    <lineage>
        <taxon>Bacteria</taxon>
        <taxon>Bacillati</taxon>
        <taxon>Actinomycetota</taxon>
        <taxon>Actinomycetes</taxon>
        <taxon>Pseudonocardiales</taxon>
        <taxon>Pseudonocardiaceae</taxon>
        <taxon>Pseudonocardia</taxon>
    </lineage>
</organism>
<comment type="catalytic activity">
    <reaction evidence="4 5">
        <text>uridine(38/39/40) in tRNA = pseudouridine(38/39/40) in tRNA</text>
        <dbReference type="Rhea" id="RHEA:22376"/>
        <dbReference type="Rhea" id="RHEA-COMP:10085"/>
        <dbReference type="Rhea" id="RHEA-COMP:10087"/>
        <dbReference type="ChEBI" id="CHEBI:65314"/>
        <dbReference type="ChEBI" id="CHEBI:65315"/>
        <dbReference type="EC" id="5.4.99.12"/>
    </reaction>
</comment>
<dbReference type="Pfam" id="PF01416">
    <property type="entry name" value="PseudoU_synth_1"/>
    <property type="match status" value="2"/>
</dbReference>
<keyword evidence="8" id="KW-1185">Reference proteome</keyword>
<dbReference type="InterPro" id="IPR020103">
    <property type="entry name" value="PsdUridine_synth_cat_dom_sf"/>
</dbReference>
<dbReference type="InterPro" id="IPR020095">
    <property type="entry name" value="PsdUridine_synth_TruA_C"/>
</dbReference>
<evidence type="ECO:0000256" key="2">
    <source>
        <dbReference type="ARBA" id="ARBA00022694"/>
    </source>
</evidence>
<sequence>MSEPATDSGGGLVRFRLDVAYDGTDFSGWAVQPSLRTVQGVLTSALSRLVRSPVQLTVAGRTDAGVHATGQVVHVDLPADVDPAWLVRRLARLLPPDVRVRYAVEVPAAFDARFAALRRHYRYRVAVTPWGADPLRARDTLSWPHPVDLTAVNAASALLVGEHDFAAFCKHREGATTVRGLERLSWSASDGVLTAALSADAFCHSMVRSLIGALLDVGRGRRAVDWPASLLDRTSRESGVAVAPAHGLTLVGVDYPPDAELAARTSITRNVRAPLS</sequence>
<comment type="function">
    <text evidence="4">Formation of pseudouridine at positions 38, 39 and 40 in the anticodon stem and loop of transfer RNAs.</text>
</comment>
<evidence type="ECO:0000256" key="5">
    <source>
        <dbReference type="RuleBase" id="RU003792"/>
    </source>
</evidence>
<dbReference type="PANTHER" id="PTHR11142">
    <property type="entry name" value="PSEUDOURIDYLATE SYNTHASE"/>
    <property type="match status" value="1"/>
</dbReference>
<dbReference type="InterPro" id="IPR001406">
    <property type="entry name" value="PsdUridine_synth_TruA"/>
</dbReference>
<dbReference type="EMBL" id="BAABGT010000038">
    <property type="protein sequence ID" value="GAA4548022.1"/>
    <property type="molecule type" value="Genomic_DNA"/>
</dbReference>
<protein>
    <recommendedName>
        <fullName evidence="4">tRNA pseudouridine synthase A</fullName>
        <ecNumber evidence="4">5.4.99.12</ecNumber>
    </recommendedName>
    <alternativeName>
        <fullName evidence="4">tRNA pseudouridine(38-40) synthase</fullName>
    </alternativeName>
    <alternativeName>
        <fullName evidence="4">tRNA pseudouridylate synthase I</fullName>
    </alternativeName>
    <alternativeName>
        <fullName evidence="4">tRNA-uridine isomerase I</fullName>
    </alternativeName>
</protein>
<evidence type="ECO:0000256" key="1">
    <source>
        <dbReference type="ARBA" id="ARBA00009375"/>
    </source>
</evidence>